<organism evidence="2 3">
    <name type="scientific">Actinocrinis puniceicyclus</name>
    <dbReference type="NCBI Taxonomy" id="977794"/>
    <lineage>
        <taxon>Bacteria</taxon>
        <taxon>Bacillati</taxon>
        <taxon>Actinomycetota</taxon>
        <taxon>Actinomycetes</taxon>
        <taxon>Catenulisporales</taxon>
        <taxon>Actinospicaceae</taxon>
        <taxon>Actinocrinis</taxon>
    </lineage>
</organism>
<dbReference type="Pfam" id="PF13160">
    <property type="entry name" value="DUF3995"/>
    <property type="match status" value="1"/>
</dbReference>
<comment type="caution">
    <text evidence="2">The sequence shown here is derived from an EMBL/GenBank/DDBJ whole genome shotgun (WGS) entry which is preliminary data.</text>
</comment>
<feature type="transmembrane region" description="Helical" evidence="1">
    <location>
        <begin position="50"/>
        <end position="72"/>
    </location>
</feature>
<evidence type="ECO:0000313" key="3">
    <source>
        <dbReference type="Proteomes" id="UP000677913"/>
    </source>
</evidence>
<keyword evidence="1" id="KW-1133">Transmembrane helix</keyword>
<evidence type="ECO:0000256" key="1">
    <source>
        <dbReference type="SAM" id="Phobius"/>
    </source>
</evidence>
<gene>
    <name evidence="2" type="ORF">KGA66_08725</name>
</gene>
<feature type="transmembrane region" description="Helical" evidence="1">
    <location>
        <begin position="84"/>
        <end position="110"/>
    </location>
</feature>
<dbReference type="Proteomes" id="UP000677913">
    <property type="component" value="Unassembled WGS sequence"/>
</dbReference>
<keyword evidence="1" id="KW-0472">Membrane</keyword>
<feature type="transmembrane region" description="Helical" evidence="1">
    <location>
        <begin position="130"/>
        <end position="148"/>
    </location>
</feature>
<reference evidence="2" key="1">
    <citation type="submission" date="2021-04" db="EMBL/GenBank/DDBJ databases">
        <title>Genome based classification of Actinospica acidithermotolerans sp. nov., an actinobacterium isolated from an Indonesian hot spring.</title>
        <authorList>
            <person name="Kusuma A.B."/>
            <person name="Putra K.E."/>
            <person name="Nafisah S."/>
            <person name="Loh J."/>
            <person name="Nouioui I."/>
            <person name="Goodfellow M."/>
        </authorList>
    </citation>
    <scope>NUCLEOTIDE SEQUENCE</scope>
    <source>
        <strain evidence="2">DSM 45618</strain>
    </source>
</reference>
<evidence type="ECO:0000313" key="2">
    <source>
        <dbReference type="EMBL" id="MBS2963126.1"/>
    </source>
</evidence>
<keyword evidence="1" id="KW-0812">Transmembrane</keyword>
<protein>
    <submittedName>
        <fullName evidence="2">DUF3995 domain-containing protein</fullName>
    </submittedName>
</protein>
<proteinExistence type="predicted"/>
<dbReference type="AlphaFoldDB" id="A0A8J8BCH5"/>
<dbReference type="RefSeq" id="WP_211466524.1">
    <property type="nucleotide sequence ID" value="NZ_JAGSXH010000021.1"/>
</dbReference>
<name>A0A8J8BCH5_9ACTN</name>
<accession>A0A8J8BCH5</accession>
<dbReference type="InterPro" id="IPR025058">
    <property type="entry name" value="DUF3995"/>
</dbReference>
<sequence>MRPGPWSGYLAAAWAFAFAVPSFLWGCGMHVGVQSVGRDLRYYTWSNHAAALVFVLFTGCLKVVGGLFALALVRPRAPLPARRLTLVGGYLLAGFLLLYGLQDIVLPALMETHVIHVPRDPDWFAIRWHLILWGPYFAAWGALLALAVHHYQGAPNARTPHAAPNAPA</sequence>
<dbReference type="EMBL" id="JAGSXH010000021">
    <property type="protein sequence ID" value="MBS2963126.1"/>
    <property type="molecule type" value="Genomic_DNA"/>
</dbReference>
<keyword evidence="3" id="KW-1185">Reference proteome</keyword>